<dbReference type="Proteomes" id="UP000286415">
    <property type="component" value="Unassembled WGS sequence"/>
</dbReference>
<keyword evidence="2" id="KW-1185">Reference proteome</keyword>
<organism evidence="1 2">
    <name type="scientific">Clonorchis sinensis</name>
    <name type="common">Chinese liver fluke</name>
    <dbReference type="NCBI Taxonomy" id="79923"/>
    <lineage>
        <taxon>Eukaryota</taxon>
        <taxon>Metazoa</taxon>
        <taxon>Spiralia</taxon>
        <taxon>Lophotrochozoa</taxon>
        <taxon>Platyhelminthes</taxon>
        <taxon>Trematoda</taxon>
        <taxon>Digenea</taxon>
        <taxon>Opisthorchiida</taxon>
        <taxon>Opisthorchiata</taxon>
        <taxon>Opisthorchiidae</taxon>
        <taxon>Clonorchis</taxon>
    </lineage>
</organism>
<accession>A0A8T1MPL8</accession>
<protein>
    <submittedName>
        <fullName evidence="1">Uncharacterized protein</fullName>
    </submittedName>
</protein>
<dbReference type="OrthoDB" id="10354497at2759"/>
<dbReference type="EMBL" id="NIRI02000042">
    <property type="protein sequence ID" value="KAG5450842.1"/>
    <property type="molecule type" value="Genomic_DNA"/>
</dbReference>
<evidence type="ECO:0000313" key="2">
    <source>
        <dbReference type="Proteomes" id="UP000286415"/>
    </source>
</evidence>
<gene>
    <name evidence="1" type="ORF">CSKR_110120</name>
</gene>
<reference evidence="1 2" key="2">
    <citation type="journal article" date="2021" name="Genomics">
        <title>High-quality reference genome for Clonorchis sinensis.</title>
        <authorList>
            <person name="Young N.D."/>
            <person name="Stroehlein A.J."/>
            <person name="Kinkar L."/>
            <person name="Wang T."/>
            <person name="Sohn W.M."/>
            <person name="Chang B.C.H."/>
            <person name="Kaur P."/>
            <person name="Weisz D."/>
            <person name="Dudchenko O."/>
            <person name="Aiden E.L."/>
            <person name="Korhonen P.K."/>
            <person name="Gasser R.B."/>
        </authorList>
    </citation>
    <scope>NUCLEOTIDE SEQUENCE [LARGE SCALE GENOMIC DNA]</scope>
    <source>
        <strain evidence="1">Cs-k2</strain>
    </source>
</reference>
<reference evidence="1 2" key="1">
    <citation type="journal article" date="2018" name="Biotechnol. Adv.">
        <title>Improved genomic resources and new bioinformatic workflow for the carcinogenic parasite Clonorchis sinensis: Biotechnological implications.</title>
        <authorList>
            <person name="Wang D."/>
            <person name="Korhonen P.K."/>
            <person name="Gasser R.B."/>
            <person name="Young N.D."/>
        </authorList>
    </citation>
    <scope>NUCLEOTIDE SEQUENCE [LARGE SCALE GENOMIC DNA]</scope>
    <source>
        <strain evidence="1">Cs-k2</strain>
    </source>
</reference>
<sequence>MPTVLFELHLERTNWSVIPFVGSRMYRSLRAEVTHQLEQIMRIQKVHLALIHFEFSGFVQDDTGAVVALFQLFFDPLKITLREVVEQLQSGLTAIRSIHASYDWNLPYYTVWTLKMIFEKTQLEQAVPEETQDKQDLDSRISIFMHFAVNRCRFWEVVDQMEYKILHNTPSLTNVEYTIKVNRTKLLLEHRLSANHFVNCLTSGLTSETNNWRMVTSIGAVSSW</sequence>
<comment type="caution">
    <text evidence="1">The sequence shown here is derived from an EMBL/GenBank/DDBJ whole genome shotgun (WGS) entry which is preliminary data.</text>
</comment>
<name>A0A8T1MPL8_CLOSI</name>
<proteinExistence type="predicted"/>
<evidence type="ECO:0000313" key="1">
    <source>
        <dbReference type="EMBL" id="KAG5450842.1"/>
    </source>
</evidence>